<feature type="active site" evidence="8">
    <location>
        <position position="302"/>
    </location>
</feature>
<evidence type="ECO:0000313" key="13">
    <source>
        <dbReference type="EMBL" id="MYL21591.1"/>
    </source>
</evidence>
<dbReference type="InterPro" id="IPR017850">
    <property type="entry name" value="Alkaline_phosphatase_core_sf"/>
</dbReference>
<dbReference type="Pfam" id="PF00884">
    <property type="entry name" value="Sulfatase"/>
    <property type="match status" value="1"/>
</dbReference>
<evidence type="ECO:0000259" key="12">
    <source>
        <dbReference type="Pfam" id="PF00884"/>
    </source>
</evidence>
<proteinExistence type="inferred from homology"/>
<feature type="domain" description="Sulfatase N-terminal" evidence="12">
    <location>
        <begin position="252"/>
        <end position="540"/>
    </location>
</feature>
<dbReference type="Gene3D" id="3.40.720.10">
    <property type="entry name" value="Alkaline Phosphatase, subunit A"/>
    <property type="match status" value="1"/>
</dbReference>
<accession>A0A845DV98</accession>
<evidence type="ECO:0000256" key="5">
    <source>
        <dbReference type="ARBA" id="ARBA00022989"/>
    </source>
</evidence>
<dbReference type="PIRSF" id="PIRSF005091">
    <property type="entry name" value="Mmb_sulf_HI1246"/>
    <property type="match status" value="1"/>
</dbReference>
<feature type="binding site" evidence="10">
    <location>
        <position position="260"/>
    </location>
    <ligand>
        <name>Mn(2+)</name>
        <dbReference type="ChEBI" id="CHEBI:29035"/>
    </ligand>
</feature>
<dbReference type="PANTHER" id="PTHR47371:SF1">
    <property type="entry name" value="LIPOTEICHOIC ACID SYNTHASE-LIKE YQGS"/>
    <property type="match status" value="1"/>
</dbReference>
<dbReference type="Proteomes" id="UP000460949">
    <property type="component" value="Unassembled WGS sequence"/>
</dbReference>
<dbReference type="PANTHER" id="PTHR47371">
    <property type="entry name" value="LIPOTEICHOIC ACID SYNTHASE"/>
    <property type="match status" value="1"/>
</dbReference>
<feature type="transmembrane region" description="Helical" evidence="11">
    <location>
        <begin position="18"/>
        <end position="39"/>
    </location>
</feature>
<evidence type="ECO:0000256" key="3">
    <source>
        <dbReference type="ARBA" id="ARBA00022475"/>
    </source>
</evidence>
<keyword evidence="13" id="KW-0378">Hydrolase</keyword>
<evidence type="ECO:0000256" key="2">
    <source>
        <dbReference type="ARBA" id="ARBA00009983"/>
    </source>
</evidence>
<feature type="binding site" evidence="10">
    <location>
        <position position="302"/>
    </location>
    <ligand>
        <name>Mn(2+)</name>
        <dbReference type="ChEBI" id="CHEBI:29035"/>
    </ligand>
</feature>
<dbReference type="EMBL" id="WMET01000005">
    <property type="protein sequence ID" value="MYL21591.1"/>
    <property type="molecule type" value="Genomic_DNA"/>
</dbReference>
<feature type="transmembrane region" description="Helical" evidence="11">
    <location>
        <begin position="78"/>
        <end position="96"/>
    </location>
</feature>
<dbReference type="GO" id="GO:0005886">
    <property type="term" value="C:plasma membrane"/>
    <property type="evidence" value="ECO:0007669"/>
    <property type="project" value="UniProtKB-SubCell"/>
</dbReference>
<dbReference type="AlphaFoldDB" id="A0A845DV98"/>
<dbReference type="OrthoDB" id="5901192at2"/>
<dbReference type="InterPro" id="IPR000917">
    <property type="entry name" value="Sulfatase_N"/>
</dbReference>
<keyword evidence="5 11" id="KW-1133">Transmembrane helix</keyword>
<evidence type="ECO:0000256" key="9">
    <source>
        <dbReference type="PIRSR" id="PIRSR005091-2"/>
    </source>
</evidence>
<dbReference type="RefSeq" id="WP_160839421.1">
    <property type="nucleotide sequence ID" value="NZ_WMET01000005.1"/>
</dbReference>
<dbReference type="GO" id="GO:0016740">
    <property type="term" value="F:transferase activity"/>
    <property type="evidence" value="ECO:0007669"/>
    <property type="project" value="UniProtKB-KW"/>
</dbReference>
<protein>
    <submittedName>
        <fullName evidence="13">Sulfatase-like hydrolase/transferase</fullName>
    </submittedName>
</protein>
<evidence type="ECO:0000256" key="7">
    <source>
        <dbReference type="PIRNR" id="PIRNR005091"/>
    </source>
</evidence>
<organism evidence="13 14">
    <name type="scientific">Halobacillus litoralis</name>
    <dbReference type="NCBI Taxonomy" id="45668"/>
    <lineage>
        <taxon>Bacteria</taxon>
        <taxon>Bacillati</taxon>
        <taxon>Bacillota</taxon>
        <taxon>Bacilli</taxon>
        <taxon>Bacillales</taxon>
        <taxon>Bacillaceae</taxon>
        <taxon>Halobacillus</taxon>
    </lineage>
</organism>
<dbReference type="SUPFAM" id="SSF53649">
    <property type="entry name" value="Alkaline phosphatase-like"/>
    <property type="match status" value="1"/>
</dbReference>
<feature type="binding site" evidence="9">
    <location>
        <position position="417"/>
    </location>
    <ligand>
        <name>substrate</name>
    </ligand>
</feature>
<feature type="binding site" evidence="10">
    <location>
        <position position="476"/>
    </location>
    <ligand>
        <name>Mn(2+)</name>
        <dbReference type="ChEBI" id="CHEBI:29035"/>
    </ligand>
</feature>
<keyword evidence="6 7" id="KW-0472">Membrane</keyword>
<name>A0A845DV98_9BACI</name>
<dbReference type="GO" id="GO:0046872">
    <property type="term" value="F:metal ion binding"/>
    <property type="evidence" value="ECO:0007669"/>
    <property type="project" value="UniProtKB-KW"/>
</dbReference>
<dbReference type="CDD" id="cd16015">
    <property type="entry name" value="LTA_synthase"/>
    <property type="match status" value="1"/>
</dbReference>
<gene>
    <name evidence="13" type="ORF">GLW04_16930</name>
</gene>
<comment type="caution">
    <text evidence="13">The sequence shown here is derived from an EMBL/GenBank/DDBJ whole genome shotgun (WGS) entry which is preliminary data.</text>
</comment>
<comment type="similarity">
    <text evidence="2 7">Belongs to the LTA synthase family.</text>
</comment>
<evidence type="ECO:0000256" key="1">
    <source>
        <dbReference type="ARBA" id="ARBA00004651"/>
    </source>
</evidence>
<dbReference type="GO" id="GO:0016787">
    <property type="term" value="F:hydrolase activity"/>
    <property type="evidence" value="ECO:0007669"/>
    <property type="project" value="UniProtKB-KW"/>
</dbReference>
<sequence length="634" mass="72549">MISKWKAKLKDPANKKKVLIYTAVMAVFWLKMYIVQSGIFNLDIENFNEALILAFNPLSSIFLLFGVGILLAGRKGMLAMYIVGSLLLYFNILFYREYSDFLTIPMLGQAANLAGLGGSITDILSWTDLFLFVDIFAAVFLLFYLNGKRLTSFQPKRKEGFILAALAVPLFIVNIGWAQTERTELLQRAFDRNMLVKYIGVLNFHAYDIVLQGQTEAKKTFADSNELVPVLNYLNETKSGAGEEMKGAAEGKNVILLSLESTQTFVVDNTLNGEELTPYFNDLKEEGAYFSNFYHQVKQGRTSDSEFLLDNSLYGLNRGAAFFTHAGNEYEATPEVLDKEGYTSSVMHANDATFWNRNVMYDSLGYDRFYSKKDFDVTEEKSHSWGYMDEYFFEDSLEKMEQMEEPFYNKMITLTNHHPFTLPEDKQLIEKGETSSQTLNNYFQTIRYQDEALKQFVEEFKQSDLYDDTVLVIYGDHFGISENHQQAMGEYLDKDINDYEQFQLQRVPLLMIGEGIEGKEYDTVGGQIDLRPTLMNMLGVEDNNPIQFGQDLFNEDRQELMVTRDGNFANEEYVGVNGTCYDRETGEEVEDAACGEGFEQAEEELALSDSVVYGDLLRYLDETEMIEEKETTDK</sequence>
<keyword evidence="13" id="KW-0808">Transferase</keyword>
<evidence type="ECO:0000256" key="8">
    <source>
        <dbReference type="PIRSR" id="PIRSR005091-1"/>
    </source>
</evidence>
<feature type="transmembrane region" description="Helical" evidence="11">
    <location>
        <begin position="159"/>
        <end position="178"/>
    </location>
</feature>
<feature type="binding site" evidence="10">
    <location>
        <position position="477"/>
    </location>
    <ligand>
        <name>Mn(2+)</name>
        <dbReference type="ChEBI" id="CHEBI:29035"/>
    </ligand>
</feature>
<dbReference type="Gene3D" id="3.30.1120.170">
    <property type="match status" value="1"/>
</dbReference>
<keyword evidence="4 11" id="KW-0812">Transmembrane</keyword>
<evidence type="ECO:0000256" key="11">
    <source>
        <dbReference type="SAM" id="Phobius"/>
    </source>
</evidence>
<evidence type="ECO:0000256" key="6">
    <source>
        <dbReference type="ARBA" id="ARBA00023136"/>
    </source>
</evidence>
<evidence type="ECO:0000313" key="14">
    <source>
        <dbReference type="Proteomes" id="UP000460949"/>
    </source>
</evidence>
<keyword evidence="9" id="KW-0464">Manganese</keyword>
<evidence type="ECO:0000256" key="10">
    <source>
        <dbReference type="PIRSR" id="PIRSR005091-3"/>
    </source>
</evidence>
<reference evidence="13 14" key="1">
    <citation type="submission" date="2019-11" db="EMBL/GenBank/DDBJ databases">
        <title>Genome sequences of 17 halophilic strains isolated from different environments.</title>
        <authorList>
            <person name="Furrow R.E."/>
        </authorList>
    </citation>
    <scope>NUCLEOTIDE SEQUENCE [LARGE SCALE GENOMIC DNA]</scope>
    <source>
        <strain evidence="13 14">22511_23_Filter</strain>
    </source>
</reference>
<keyword evidence="3 7" id="KW-1003">Cell membrane</keyword>
<evidence type="ECO:0000256" key="4">
    <source>
        <dbReference type="ARBA" id="ARBA00022692"/>
    </source>
</evidence>
<dbReference type="InterPro" id="IPR012160">
    <property type="entry name" value="LtaS-like"/>
</dbReference>
<keyword evidence="9" id="KW-0479">Metal-binding</keyword>
<feature type="transmembrane region" description="Helical" evidence="11">
    <location>
        <begin position="129"/>
        <end position="147"/>
    </location>
</feature>
<dbReference type="InterPro" id="IPR050448">
    <property type="entry name" value="OpgB/LTA_synthase_biosynth"/>
</dbReference>
<comment type="subcellular location">
    <subcellularLocation>
        <location evidence="1">Cell membrane</location>
        <topology evidence="1">Multi-pass membrane protein</topology>
    </subcellularLocation>
</comment>
<feature type="transmembrane region" description="Helical" evidence="11">
    <location>
        <begin position="51"/>
        <end position="71"/>
    </location>
</feature>